<protein>
    <submittedName>
        <fullName evidence="1">Uncharacterized conserved protein, DUF1697 family</fullName>
    </submittedName>
</protein>
<gene>
    <name evidence="1" type="ORF">SAMN04487991_0568</name>
</gene>
<dbReference type="EMBL" id="FORH01000001">
    <property type="protein sequence ID" value="SFI67310.1"/>
    <property type="molecule type" value="Genomic_DNA"/>
</dbReference>
<evidence type="ECO:0000313" key="2">
    <source>
        <dbReference type="Proteomes" id="UP000199630"/>
    </source>
</evidence>
<sequence length="189" mass="19973">MSGEAGSGLTRWAVLLRGVNVGGHGKLPMAELREALPEIGATKLATYIQSGNLTFDHPETDPAIIAAQVSDLIAARFGFRPFALALTLEELDRLIAATPAPAGLDPKFIYLHLGVPVSDTEIIALAPYCSAGETLHPIPDGLAVLAPEGLGRSKLSGPLERLFKGRATARNLNSLTKFRDLVAPDVSKD</sequence>
<proteinExistence type="predicted"/>
<evidence type="ECO:0000313" key="1">
    <source>
        <dbReference type="EMBL" id="SFI67310.1"/>
    </source>
</evidence>
<name>A0A1I3K4S7_9RHOB</name>
<organism evidence="1 2">
    <name type="scientific">Celeribacter neptunius</name>
    <dbReference type="NCBI Taxonomy" id="588602"/>
    <lineage>
        <taxon>Bacteria</taxon>
        <taxon>Pseudomonadati</taxon>
        <taxon>Pseudomonadota</taxon>
        <taxon>Alphaproteobacteria</taxon>
        <taxon>Rhodobacterales</taxon>
        <taxon>Roseobacteraceae</taxon>
        <taxon>Celeribacter</taxon>
    </lineage>
</organism>
<keyword evidence="2" id="KW-1185">Reference proteome</keyword>
<dbReference type="Gene3D" id="3.30.70.1280">
    <property type="entry name" value="SP0830-like domains"/>
    <property type="match status" value="1"/>
</dbReference>
<dbReference type="Proteomes" id="UP000199630">
    <property type="component" value="Unassembled WGS sequence"/>
</dbReference>
<dbReference type="PIRSF" id="PIRSF008502">
    <property type="entry name" value="UCP008502"/>
    <property type="match status" value="1"/>
</dbReference>
<dbReference type="Pfam" id="PF08002">
    <property type="entry name" value="DUF1697"/>
    <property type="match status" value="1"/>
</dbReference>
<dbReference type="STRING" id="588602.SAMN04487991_0568"/>
<reference evidence="2" key="1">
    <citation type="submission" date="2016-10" db="EMBL/GenBank/DDBJ databases">
        <authorList>
            <person name="Varghese N."/>
            <person name="Submissions S."/>
        </authorList>
    </citation>
    <scope>NUCLEOTIDE SEQUENCE [LARGE SCALE GENOMIC DNA]</scope>
    <source>
        <strain evidence="2">DSM 26471</strain>
    </source>
</reference>
<accession>A0A1I3K4S7</accession>
<dbReference type="SUPFAM" id="SSF160379">
    <property type="entry name" value="SP0830-like"/>
    <property type="match status" value="1"/>
</dbReference>
<dbReference type="PANTHER" id="PTHR36439:SF1">
    <property type="entry name" value="DUF1697 DOMAIN-CONTAINING PROTEIN"/>
    <property type="match status" value="1"/>
</dbReference>
<dbReference type="InterPro" id="IPR012545">
    <property type="entry name" value="DUF1697"/>
</dbReference>
<dbReference type="AlphaFoldDB" id="A0A1I3K4S7"/>
<dbReference type="PANTHER" id="PTHR36439">
    <property type="entry name" value="BLL4334 PROTEIN"/>
    <property type="match status" value="1"/>
</dbReference>
<dbReference type="RefSeq" id="WP_090056937.1">
    <property type="nucleotide sequence ID" value="NZ_FORH01000001.1"/>
</dbReference>